<evidence type="ECO:0000256" key="1">
    <source>
        <dbReference type="SAM" id="MobiDB-lite"/>
    </source>
</evidence>
<comment type="caution">
    <text evidence="2">The sequence shown here is derived from an EMBL/GenBank/DDBJ whole genome shotgun (WGS) entry which is preliminary data.</text>
</comment>
<keyword evidence="3" id="KW-1185">Reference proteome</keyword>
<feature type="compositionally biased region" description="Low complexity" evidence="1">
    <location>
        <begin position="26"/>
        <end position="44"/>
    </location>
</feature>
<sequence length="88" mass="9885">MVRSLQGSSYRSNSPVIQMGKRTLISKKTSSQEESSSSSHQLVSLEDIPKDSPLYAHMQAYLEGKKQKDTFVSIVKEDSSDIKSYEKL</sequence>
<dbReference type="AlphaFoldDB" id="A0A9J6B7B2"/>
<dbReference type="EMBL" id="JACXVP010000001">
    <property type="protein sequence ID" value="KAG5632444.1"/>
    <property type="molecule type" value="Genomic_DNA"/>
</dbReference>
<accession>A0A9J6B7B2</accession>
<proteinExistence type="predicted"/>
<feature type="region of interest" description="Disordered" evidence="1">
    <location>
        <begin position="1"/>
        <end position="44"/>
    </location>
</feature>
<evidence type="ECO:0000313" key="2">
    <source>
        <dbReference type="EMBL" id="KAG5632444.1"/>
    </source>
</evidence>
<evidence type="ECO:0000313" key="3">
    <source>
        <dbReference type="Proteomes" id="UP000824120"/>
    </source>
</evidence>
<gene>
    <name evidence="2" type="ORF">H5410_004161</name>
</gene>
<protein>
    <submittedName>
        <fullName evidence="2">Uncharacterized protein</fullName>
    </submittedName>
</protein>
<dbReference type="Proteomes" id="UP000824120">
    <property type="component" value="Chromosome 1"/>
</dbReference>
<name>A0A9J6B7B2_SOLCO</name>
<reference evidence="2 3" key="1">
    <citation type="submission" date="2020-09" db="EMBL/GenBank/DDBJ databases">
        <title>De no assembly of potato wild relative species, Solanum commersonii.</title>
        <authorList>
            <person name="Cho K."/>
        </authorList>
    </citation>
    <scope>NUCLEOTIDE SEQUENCE [LARGE SCALE GENOMIC DNA]</scope>
    <source>
        <strain evidence="2">LZ3.2</strain>
        <tissue evidence="2">Leaf</tissue>
    </source>
</reference>
<feature type="compositionally biased region" description="Polar residues" evidence="1">
    <location>
        <begin position="1"/>
        <end position="16"/>
    </location>
</feature>
<organism evidence="2 3">
    <name type="scientific">Solanum commersonii</name>
    <name type="common">Commerson's wild potato</name>
    <name type="synonym">Commerson's nightshade</name>
    <dbReference type="NCBI Taxonomy" id="4109"/>
    <lineage>
        <taxon>Eukaryota</taxon>
        <taxon>Viridiplantae</taxon>
        <taxon>Streptophyta</taxon>
        <taxon>Embryophyta</taxon>
        <taxon>Tracheophyta</taxon>
        <taxon>Spermatophyta</taxon>
        <taxon>Magnoliopsida</taxon>
        <taxon>eudicotyledons</taxon>
        <taxon>Gunneridae</taxon>
        <taxon>Pentapetalae</taxon>
        <taxon>asterids</taxon>
        <taxon>lamiids</taxon>
        <taxon>Solanales</taxon>
        <taxon>Solanaceae</taxon>
        <taxon>Solanoideae</taxon>
        <taxon>Solaneae</taxon>
        <taxon>Solanum</taxon>
    </lineage>
</organism>